<dbReference type="Proteomes" id="UP000226442">
    <property type="component" value="Unassembled WGS sequence"/>
</dbReference>
<dbReference type="AlphaFoldDB" id="A0A2G4F6B8"/>
<organism evidence="1 2">
    <name type="scientific">Tychonema bourrellyi FEM_GT703</name>
    <dbReference type="NCBI Taxonomy" id="2040638"/>
    <lineage>
        <taxon>Bacteria</taxon>
        <taxon>Bacillati</taxon>
        <taxon>Cyanobacteriota</taxon>
        <taxon>Cyanophyceae</taxon>
        <taxon>Oscillatoriophycideae</taxon>
        <taxon>Oscillatoriales</taxon>
        <taxon>Microcoleaceae</taxon>
        <taxon>Tychonema</taxon>
    </lineage>
</organism>
<keyword evidence="2" id="KW-1185">Reference proteome</keyword>
<name>A0A2G4F6B8_9CYAN</name>
<reference evidence="1" key="1">
    <citation type="submission" date="2017-10" db="EMBL/GenBank/DDBJ databases">
        <title>Draft genome sequence of the planktic cyanobacteria Tychonema bourrellyi isolated from alpine lentic freshwater.</title>
        <authorList>
            <person name="Tett A."/>
            <person name="Armanini F."/>
            <person name="Asnicar F."/>
            <person name="Boscaini A."/>
            <person name="Pasolli E."/>
            <person name="Zolfo M."/>
            <person name="Donati C."/>
            <person name="Salmaso N."/>
            <person name="Segata N."/>
        </authorList>
    </citation>
    <scope>NUCLEOTIDE SEQUENCE</scope>
    <source>
        <strain evidence="1">FEM_GT703</strain>
    </source>
</reference>
<comment type="caution">
    <text evidence="1">The sequence shown here is derived from an EMBL/GenBank/DDBJ whole genome shotgun (WGS) entry which is preliminary data.</text>
</comment>
<gene>
    <name evidence="1" type="ORF">CP500_000505</name>
</gene>
<accession>A0A2G4F6B8</accession>
<evidence type="ECO:0000313" key="1">
    <source>
        <dbReference type="EMBL" id="PHX57300.1"/>
    </source>
</evidence>
<sequence length="266" mass="31106">MTERDEQLRRLIQGVLGPSGARSQDMERLLARVPTLPRIMKSPHPDYLEALNKTLEYVRVNIKVFIIKFKVDIDREHPENLRTKFVIWFNGHLKYRILDLYRTKPLPLSLDAPVFSDIFYEKNSFLETLPDVGFNAPLLDGIESLIEKSQTDRTQRKALILELYIEQDYLQKLSGCHPKICLTCNCQTLLKAMYLTSPGERVSLKEGKIAAEKKISWRSLAKSFDLNEQTLHTHWRNRCRPLLHEILADIEKNLVEYERKFLGEKL</sequence>
<proteinExistence type="predicted"/>
<dbReference type="OrthoDB" id="458886at2"/>
<protein>
    <submittedName>
        <fullName evidence="1">Uncharacterized protein</fullName>
    </submittedName>
</protein>
<dbReference type="RefSeq" id="WP_096832358.1">
    <property type="nucleotide sequence ID" value="NZ_NXIB02000002.1"/>
</dbReference>
<dbReference type="EMBL" id="NXIB02000002">
    <property type="protein sequence ID" value="PHX57300.1"/>
    <property type="molecule type" value="Genomic_DNA"/>
</dbReference>
<evidence type="ECO:0000313" key="2">
    <source>
        <dbReference type="Proteomes" id="UP000226442"/>
    </source>
</evidence>